<dbReference type="PANTHER" id="PTHR34041:SF1">
    <property type="entry name" value="PHOTOSYSTEM II REPAIR PROTEIN PSB27-H1, CHLOROPLASTIC"/>
    <property type="match status" value="1"/>
</dbReference>
<organism evidence="3 4">
    <name type="scientific">Almyronema epifaneia S1</name>
    <dbReference type="NCBI Taxonomy" id="2991925"/>
    <lineage>
        <taxon>Bacteria</taxon>
        <taxon>Bacillati</taxon>
        <taxon>Cyanobacteriota</taxon>
        <taxon>Cyanophyceae</taxon>
        <taxon>Nodosilineales</taxon>
        <taxon>Nodosilineaceae</taxon>
        <taxon>Almyronema</taxon>
        <taxon>Almyronema epifaneia</taxon>
    </lineage>
</organism>
<keyword evidence="1" id="KW-0564">Palmitate</keyword>
<dbReference type="InterPro" id="IPR025585">
    <property type="entry name" value="PSII_Psb27"/>
</dbReference>
<comment type="similarity">
    <text evidence="1">Belongs to the Psb27 family.</text>
</comment>
<dbReference type="PROSITE" id="PS51257">
    <property type="entry name" value="PROKAR_LIPOPROTEIN"/>
    <property type="match status" value="1"/>
</dbReference>
<reference evidence="3 4" key="1">
    <citation type="submission" date="2024-10" db="EMBL/GenBank/DDBJ databases">
        <authorList>
            <person name="Ratan Roy A."/>
            <person name="Morales Sandoval P.H."/>
            <person name="De Los Santos Villalobos S."/>
            <person name="Chakraborty S."/>
            <person name="Mukherjee J."/>
        </authorList>
    </citation>
    <scope>NUCLEOTIDE SEQUENCE [LARGE SCALE GENOMIC DNA]</scope>
    <source>
        <strain evidence="3 4">S1</strain>
    </source>
</reference>
<sequence length="136" mass="14930">MRKLLSYLFALVLVFSIGLTGCSSNTASSANGLTGNYQQDTLALISSLREAINLPSDAPEKSASEAEAKQIINKFASRYRRDNSVATLSSFTTIRTALNALAGHYSSYPNRPIPQKLKTRLEQEFKQAEAALRRES</sequence>
<evidence type="ECO:0000256" key="2">
    <source>
        <dbReference type="SAM" id="SignalP"/>
    </source>
</evidence>
<evidence type="ECO:0000313" key="4">
    <source>
        <dbReference type="Proteomes" id="UP001600165"/>
    </source>
</evidence>
<feature type="signal peptide" evidence="2">
    <location>
        <begin position="1"/>
        <end position="20"/>
    </location>
</feature>
<comment type="function">
    <text evidence="1">Plays a role in the repair and/or biogenesis of the calcium-manganese-oxide cluster on the lumenal face of the thylakoid membrane. Its presence in a photosystem II (PSII) preparation prevents binding of some small extrinsic subunits and thus assembly of calcium-manganese-oxide cluster.</text>
</comment>
<comment type="subunit">
    <text evidence="1">Monomer. Forms a complex with a monomeric, partially assembled PSII. This is probably the complex in which D1 is assembled and/or replaced.</text>
</comment>
<dbReference type="NCBIfam" id="TIGR03044">
    <property type="entry name" value="PS_II_psb27"/>
    <property type="match status" value="1"/>
</dbReference>
<gene>
    <name evidence="1 3" type="primary">psb27</name>
    <name evidence="3" type="ORF">ACFVKH_12530</name>
</gene>
<feature type="chain" id="PRO_5045655610" description="Photosystem II lipoprotein Psb27" evidence="2">
    <location>
        <begin position="21"/>
        <end position="136"/>
    </location>
</feature>
<proteinExistence type="inferred from homology"/>
<dbReference type="InterPro" id="IPR038450">
    <property type="entry name" value="PSII_Psb27_sf"/>
</dbReference>
<comment type="subcellular location">
    <subcellularLocation>
        <location evidence="1">Cellular thylakoid membrane</location>
        <topology evidence="1">Lipid-anchor</topology>
        <orientation evidence="1">Lumenal side</orientation>
    </subcellularLocation>
    <text evidence="1">Associated with PSII on the lumenal side of the thylakoid membrane.</text>
</comment>
<dbReference type="PANTHER" id="PTHR34041">
    <property type="entry name" value="PHOTOSYSTEM II REPAIR PROTEIN PSB27-H1, CHLOROPLASTIC"/>
    <property type="match status" value="1"/>
</dbReference>
<dbReference type="EMBL" id="JBHZOL010000078">
    <property type="protein sequence ID" value="MFE4107113.1"/>
    <property type="molecule type" value="Genomic_DNA"/>
</dbReference>
<evidence type="ECO:0000256" key="1">
    <source>
        <dbReference type="HAMAP-Rule" id="MF_01481"/>
    </source>
</evidence>
<accession>A0ABW6IFZ3</accession>
<dbReference type="RefSeq" id="WP_377965518.1">
    <property type="nucleotide sequence ID" value="NZ_JBHZOL010000078.1"/>
</dbReference>
<dbReference type="InterPro" id="IPR017488">
    <property type="entry name" value="PSII_Psb27_cyano_bac"/>
</dbReference>
<dbReference type="HAMAP" id="MF_01481">
    <property type="entry name" value="PSII_Psb27"/>
    <property type="match status" value="1"/>
</dbReference>
<evidence type="ECO:0000313" key="3">
    <source>
        <dbReference type="EMBL" id="MFE4107113.1"/>
    </source>
</evidence>
<keyword evidence="1" id="KW-0793">Thylakoid</keyword>
<comment type="caution">
    <text evidence="3">The sequence shown here is derived from an EMBL/GenBank/DDBJ whole genome shotgun (WGS) entry which is preliminary data.</text>
</comment>
<keyword evidence="1" id="KW-0472">Membrane</keyword>
<dbReference type="Gene3D" id="1.20.58.810">
    <property type="entry name" value="Photosystem II Pbs27"/>
    <property type="match status" value="1"/>
</dbReference>
<dbReference type="Proteomes" id="UP001600165">
    <property type="component" value="Unassembled WGS sequence"/>
</dbReference>
<keyword evidence="1 2" id="KW-0732">Signal</keyword>
<name>A0ABW6IFZ3_9CYAN</name>
<keyword evidence="4" id="KW-1185">Reference proteome</keyword>
<keyword evidence="1" id="KW-0449">Lipoprotein</keyword>
<dbReference type="Pfam" id="PF13326">
    <property type="entry name" value="PSII_Pbs27"/>
    <property type="match status" value="1"/>
</dbReference>
<protein>
    <recommendedName>
        <fullName evidence="1">Photosystem II lipoprotein Psb27</fullName>
    </recommendedName>
    <alternativeName>
        <fullName evidence="1">Photosystem II 11 kDa protein</fullName>
    </alternativeName>
</protein>